<dbReference type="EMBL" id="CAJJDN010000117">
    <property type="protein sequence ID" value="CAD8118324.1"/>
    <property type="molecule type" value="Genomic_DNA"/>
</dbReference>
<evidence type="ECO:0000313" key="3">
    <source>
        <dbReference type="Proteomes" id="UP000692954"/>
    </source>
</evidence>
<dbReference type="PROSITE" id="PS50011">
    <property type="entry name" value="PROTEIN_KINASE_DOM"/>
    <property type="match status" value="1"/>
</dbReference>
<dbReference type="OrthoDB" id="325374at2759"/>
<dbReference type="AlphaFoldDB" id="A0A8S1QU38"/>
<dbReference type="InterPro" id="IPR000719">
    <property type="entry name" value="Prot_kinase_dom"/>
</dbReference>
<accession>A0A8S1QU38</accession>
<protein>
    <recommendedName>
        <fullName evidence="1">Protein kinase domain-containing protein</fullName>
    </recommendedName>
</protein>
<keyword evidence="3" id="KW-1185">Reference proteome</keyword>
<evidence type="ECO:0000313" key="2">
    <source>
        <dbReference type="EMBL" id="CAD8118324.1"/>
    </source>
</evidence>
<dbReference type="GO" id="GO:0004672">
    <property type="term" value="F:protein kinase activity"/>
    <property type="evidence" value="ECO:0007669"/>
    <property type="project" value="InterPro"/>
</dbReference>
<dbReference type="Proteomes" id="UP000692954">
    <property type="component" value="Unassembled WGS sequence"/>
</dbReference>
<gene>
    <name evidence="2" type="ORF">PSON_ATCC_30995.1.T1170008</name>
</gene>
<dbReference type="GO" id="GO:0005524">
    <property type="term" value="F:ATP binding"/>
    <property type="evidence" value="ECO:0007669"/>
    <property type="project" value="InterPro"/>
</dbReference>
<reference evidence="2" key="1">
    <citation type="submission" date="2021-01" db="EMBL/GenBank/DDBJ databases">
        <authorList>
            <consortium name="Genoscope - CEA"/>
            <person name="William W."/>
        </authorList>
    </citation>
    <scope>NUCLEOTIDE SEQUENCE</scope>
</reference>
<feature type="domain" description="Protein kinase" evidence="1">
    <location>
        <begin position="1"/>
        <end position="275"/>
    </location>
</feature>
<evidence type="ECO:0000259" key="1">
    <source>
        <dbReference type="PROSITE" id="PS50011"/>
    </source>
</evidence>
<dbReference type="InterPro" id="IPR001245">
    <property type="entry name" value="Ser-Thr/Tyr_kinase_cat_dom"/>
</dbReference>
<comment type="caution">
    <text evidence="2">The sequence shown here is derived from an EMBL/GenBank/DDBJ whole genome shotgun (WGS) entry which is preliminary data.</text>
</comment>
<sequence length="759" mass="91363">MGNTPLQNSQIREQHKECESQEYEKIINLQKQLAQDGDNKKYILGIESYTRMKNNYVINYNGSKDSISLFEYLRQLNQQVDREKIDIKFKLFYQLLKIAEFLQEKEIIHNNIKPTNIIFNNNQLYLTDFGYLKSEQSPTKFSDDQNLKKTLLKDQRRYIYPYYNTETLQNIIQNKIRQEEDVKKKDQYALTVMMLEIFCPFDEKIDYKQQKCIELSTMDNRKKQIQSISKCHNNILTKEEIQTIQYILENRLQYQLNSFSNELISEYEIKKEQFISQKIIDQYLKLIENEETEFDMKILYLFSEDELKHKLNLIQKQQNIDNGQFLQKFKDQRTQLNDIKKKIKNIELQNLFDQNNQSIDNQISPEIILREFFVLLQLDQQIQELKINDAQIINKLKLVSLCDFKKKQQFQYVKFKNLLKDQLPFDKLFQVKQTLNNNQDQSCQNQTEENKFQEQKTMEYLYTFKLKQNYQQAPQDLFDKLPNNILKDYLKTLYIQNFPLNDKFPSKVYIKKGQPNNLYIGWFNEKQQFQGQLIKEQVVQDNNQIQTNSRFHKLISCIKSKQPSQNQQILIKHYFNIQIDNLHSSNSGQSSLINTIPSRKSKVQEIEVIKFQTKRKIREYYGNIEKNEYHGQGLLQDYQDNLIYDGNWKIGEFEKGSQIIREKDLQIINDHVEIKGTFRNWQPHGNNIMTYINDEHICIGEYKNGIMVGQHDHYKKEKKDKWINYQKADEKDDDLKIWKNNNKKYYSVSKRFTIFDNIF</sequence>
<name>A0A8S1QU38_9CILI</name>
<organism evidence="2 3">
    <name type="scientific">Paramecium sonneborni</name>
    <dbReference type="NCBI Taxonomy" id="65129"/>
    <lineage>
        <taxon>Eukaryota</taxon>
        <taxon>Sar</taxon>
        <taxon>Alveolata</taxon>
        <taxon>Ciliophora</taxon>
        <taxon>Intramacronucleata</taxon>
        <taxon>Oligohymenophorea</taxon>
        <taxon>Peniculida</taxon>
        <taxon>Parameciidae</taxon>
        <taxon>Paramecium</taxon>
    </lineage>
</organism>
<proteinExistence type="predicted"/>
<dbReference type="Pfam" id="PF07714">
    <property type="entry name" value="PK_Tyr_Ser-Thr"/>
    <property type="match status" value="1"/>
</dbReference>